<protein>
    <submittedName>
        <fullName evidence="1">Uncharacterized protein</fullName>
    </submittedName>
</protein>
<name>A0A6A6VQC8_9PLEO</name>
<dbReference type="AlphaFoldDB" id="A0A6A6VQC8"/>
<sequence length="157" mass="17223">MRIMLDRNEAEGALCWAHAADYPMKPESGGVYGYARLIAAGHLGAVTFIARLAHAALVRLFPTLLFSTPHLLDYLSETVPMLSRTRHSLPYIRTLHDTTGFLLSSAHAPPPGELSRTFHGEPFVHRTGVKSSVCTEYWDSQDAIGIANAYRSPGFLG</sequence>
<evidence type="ECO:0000313" key="1">
    <source>
        <dbReference type="EMBL" id="KAF2751491.1"/>
    </source>
</evidence>
<evidence type="ECO:0000313" key="2">
    <source>
        <dbReference type="Proteomes" id="UP000799440"/>
    </source>
</evidence>
<organism evidence="1 2">
    <name type="scientific">Sporormia fimetaria CBS 119925</name>
    <dbReference type="NCBI Taxonomy" id="1340428"/>
    <lineage>
        <taxon>Eukaryota</taxon>
        <taxon>Fungi</taxon>
        <taxon>Dikarya</taxon>
        <taxon>Ascomycota</taxon>
        <taxon>Pezizomycotina</taxon>
        <taxon>Dothideomycetes</taxon>
        <taxon>Pleosporomycetidae</taxon>
        <taxon>Pleosporales</taxon>
        <taxon>Sporormiaceae</taxon>
        <taxon>Sporormia</taxon>
    </lineage>
</organism>
<accession>A0A6A6VQC8</accession>
<dbReference type="EMBL" id="MU006562">
    <property type="protein sequence ID" value="KAF2751491.1"/>
    <property type="molecule type" value="Genomic_DNA"/>
</dbReference>
<keyword evidence="2" id="KW-1185">Reference proteome</keyword>
<reference evidence="1" key="1">
    <citation type="journal article" date="2020" name="Stud. Mycol.">
        <title>101 Dothideomycetes genomes: a test case for predicting lifestyles and emergence of pathogens.</title>
        <authorList>
            <person name="Haridas S."/>
            <person name="Albert R."/>
            <person name="Binder M."/>
            <person name="Bloem J."/>
            <person name="Labutti K."/>
            <person name="Salamov A."/>
            <person name="Andreopoulos B."/>
            <person name="Baker S."/>
            <person name="Barry K."/>
            <person name="Bills G."/>
            <person name="Bluhm B."/>
            <person name="Cannon C."/>
            <person name="Castanera R."/>
            <person name="Culley D."/>
            <person name="Daum C."/>
            <person name="Ezra D."/>
            <person name="Gonzalez J."/>
            <person name="Henrissat B."/>
            <person name="Kuo A."/>
            <person name="Liang C."/>
            <person name="Lipzen A."/>
            <person name="Lutzoni F."/>
            <person name="Magnuson J."/>
            <person name="Mondo S."/>
            <person name="Nolan M."/>
            <person name="Ohm R."/>
            <person name="Pangilinan J."/>
            <person name="Park H.-J."/>
            <person name="Ramirez L."/>
            <person name="Alfaro M."/>
            <person name="Sun H."/>
            <person name="Tritt A."/>
            <person name="Yoshinaga Y."/>
            <person name="Zwiers L.-H."/>
            <person name="Turgeon B."/>
            <person name="Goodwin S."/>
            <person name="Spatafora J."/>
            <person name="Crous P."/>
            <person name="Grigoriev I."/>
        </authorList>
    </citation>
    <scope>NUCLEOTIDE SEQUENCE</scope>
    <source>
        <strain evidence="1">CBS 119925</strain>
    </source>
</reference>
<dbReference type="Proteomes" id="UP000799440">
    <property type="component" value="Unassembled WGS sequence"/>
</dbReference>
<proteinExistence type="predicted"/>
<gene>
    <name evidence="1" type="ORF">M011DRAFT_116105</name>
</gene>